<evidence type="ECO:0000256" key="1">
    <source>
        <dbReference type="SAM" id="MobiDB-lite"/>
    </source>
</evidence>
<dbReference type="STRING" id="1341695.BBOMB_0228"/>
<keyword evidence="3" id="KW-1185">Reference proteome</keyword>
<comment type="caution">
    <text evidence="2">The sequence shown here is derived from an EMBL/GenBank/DDBJ whole genome shotgun (WGS) entry which is preliminary data.</text>
</comment>
<accession>A0A080N1Z4</accession>
<sequence>MSQSTSAQQPSKEQSKWLDGGRQESGNLHAAESGGPRIVPNSSGHVATSLESSRIQADPCGHGSCTAPALAAVDSITDDDALFVRSLTERFMSNPAGDDDIRLVQRQLGRYPRGMVSVGARCAVCGAPFVVVTRPMLTDGTPFPTTCYLTSPEAVKAVSHVEAAGRMAQFNELLAQDERVKSGYVRAHRMYLAFRSELAGRLGDDERHIAGISAGGMPTRVKCLHALVAQSLVMGNGINPIGDMTLELISDEFQPGVCRCSIHEAQSR</sequence>
<organism evidence="2 3">
    <name type="scientific">Bifidobacterium bombi DSM 19703</name>
    <dbReference type="NCBI Taxonomy" id="1341695"/>
    <lineage>
        <taxon>Bacteria</taxon>
        <taxon>Bacillati</taxon>
        <taxon>Actinomycetota</taxon>
        <taxon>Actinomycetes</taxon>
        <taxon>Bifidobacteriales</taxon>
        <taxon>Bifidobacteriaceae</taxon>
        <taxon>Bifidobacterium</taxon>
    </lineage>
</organism>
<protein>
    <submittedName>
        <fullName evidence="2">Putative septum formation initiator</fullName>
    </submittedName>
</protein>
<proteinExistence type="predicted"/>
<name>A0A080N1Z4_9BIFI</name>
<dbReference type="PANTHER" id="PTHR37163:SF1">
    <property type="entry name" value="DUF501 DOMAIN-CONTAINING PROTEIN"/>
    <property type="match status" value="1"/>
</dbReference>
<dbReference type="EMBL" id="ATLK01000001">
    <property type="protein sequence ID" value="KFF30908.1"/>
    <property type="molecule type" value="Genomic_DNA"/>
</dbReference>
<evidence type="ECO:0000313" key="3">
    <source>
        <dbReference type="Proteomes" id="UP000028730"/>
    </source>
</evidence>
<feature type="compositionally biased region" description="Polar residues" evidence="1">
    <location>
        <begin position="40"/>
        <end position="55"/>
    </location>
</feature>
<feature type="compositionally biased region" description="Basic and acidic residues" evidence="1">
    <location>
        <begin position="13"/>
        <end position="22"/>
    </location>
</feature>
<dbReference type="PANTHER" id="PTHR37163">
    <property type="entry name" value="CONSERVED PROTEIN"/>
    <property type="match status" value="1"/>
</dbReference>
<dbReference type="eggNOG" id="COG1507">
    <property type="taxonomic scope" value="Bacteria"/>
</dbReference>
<dbReference type="Pfam" id="PF04417">
    <property type="entry name" value="DUF501"/>
    <property type="match status" value="1"/>
</dbReference>
<dbReference type="InterPro" id="IPR007511">
    <property type="entry name" value="DUF501"/>
</dbReference>
<evidence type="ECO:0000313" key="2">
    <source>
        <dbReference type="EMBL" id="KFF30908.1"/>
    </source>
</evidence>
<feature type="region of interest" description="Disordered" evidence="1">
    <location>
        <begin position="1"/>
        <end position="58"/>
    </location>
</feature>
<dbReference type="AlphaFoldDB" id="A0A080N1Z4"/>
<dbReference type="Proteomes" id="UP000028730">
    <property type="component" value="Unassembled WGS sequence"/>
</dbReference>
<gene>
    <name evidence="2" type="ORF">BBOMB_0228</name>
</gene>
<reference evidence="2 3" key="1">
    <citation type="journal article" date="2014" name="Appl. Environ. Microbiol.">
        <title>Genomic encyclopedia of type strains of the genus Bifidobacterium.</title>
        <authorList>
            <person name="Milani C."/>
            <person name="Lugli G.A."/>
            <person name="Duranti S."/>
            <person name="Turroni F."/>
            <person name="Bottacini F."/>
            <person name="Mangifesta M."/>
            <person name="Sanchez B."/>
            <person name="Viappiani A."/>
            <person name="Mancabelli L."/>
            <person name="Taminiau B."/>
            <person name="Delcenserie V."/>
            <person name="Barrangou R."/>
            <person name="Margolles A."/>
            <person name="van Sinderen D."/>
            <person name="Ventura M."/>
        </authorList>
    </citation>
    <scope>NUCLEOTIDE SEQUENCE [LARGE SCALE GENOMIC DNA]</scope>
    <source>
        <strain evidence="2 3">DSM 19703</strain>
    </source>
</reference>
<feature type="compositionally biased region" description="Polar residues" evidence="1">
    <location>
        <begin position="1"/>
        <end position="12"/>
    </location>
</feature>